<comment type="caution">
    <text evidence="2">The sequence shown here is derived from an EMBL/GenBank/DDBJ whole genome shotgun (WGS) entry which is preliminary data.</text>
</comment>
<proteinExistence type="predicted"/>
<feature type="compositionally biased region" description="Low complexity" evidence="1">
    <location>
        <begin position="107"/>
        <end position="121"/>
    </location>
</feature>
<keyword evidence="3" id="KW-1185">Reference proteome</keyword>
<reference evidence="2 3" key="1">
    <citation type="submission" date="2021-11" db="EMBL/GenBank/DDBJ databases">
        <title>Black yeast isolated from Biological Soil Crust.</title>
        <authorList>
            <person name="Kurbessoian T."/>
        </authorList>
    </citation>
    <scope>NUCLEOTIDE SEQUENCE [LARGE SCALE GENOMIC DNA]</scope>
    <source>
        <strain evidence="2 3">CCFEE 5522</strain>
    </source>
</reference>
<sequence>MQSTSPRSSPPLGSSPPVAKPVNREDAMPLPSRKRSREDMRGDGEHVAETSATAVDDSDLRPSQVKPSDSQVDTKITPAHNMLPPKPPALSMLPPALRPPHSGQGTSKPQAQQPQAPIASKASEKAAESTQEQPNSDDTIPDDDLSAGSSTPSEPQDRIEAFDWQQLQQRYHEKMHELDADEQAIFAEFNSLLKTQMAYVRHEEDELEQKRGHCMFDKPCYPLIKAESLTVLPDIKVVEAFKSALLLLGN</sequence>
<dbReference type="EMBL" id="JAVFHQ010000002">
    <property type="protein sequence ID" value="KAK4550020.1"/>
    <property type="molecule type" value="Genomic_DNA"/>
</dbReference>
<evidence type="ECO:0000313" key="3">
    <source>
        <dbReference type="Proteomes" id="UP001324427"/>
    </source>
</evidence>
<feature type="compositionally biased region" description="Low complexity" evidence="1">
    <location>
        <begin position="1"/>
        <end position="17"/>
    </location>
</feature>
<organism evidence="2 3">
    <name type="scientific">Oleoguttula mirabilis</name>
    <dbReference type="NCBI Taxonomy" id="1507867"/>
    <lineage>
        <taxon>Eukaryota</taxon>
        <taxon>Fungi</taxon>
        <taxon>Dikarya</taxon>
        <taxon>Ascomycota</taxon>
        <taxon>Pezizomycotina</taxon>
        <taxon>Dothideomycetes</taxon>
        <taxon>Dothideomycetidae</taxon>
        <taxon>Mycosphaerellales</taxon>
        <taxon>Teratosphaeriaceae</taxon>
        <taxon>Oleoguttula</taxon>
    </lineage>
</organism>
<feature type="compositionally biased region" description="Polar residues" evidence="1">
    <location>
        <begin position="65"/>
        <end position="74"/>
    </location>
</feature>
<accession>A0AAV9JWU5</accession>
<evidence type="ECO:0000256" key="1">
    <source>
        <dbReference type="SAM" id="MobiDB-lite"/>
    </source>
</evidence>
<feature type="region of interest" description="Disordered" evidence="1">
    <location>
        <begin position="1"/>
        <end position="157"/>
    </location>
</feature>
<name>A0AAV9JWU5_9PEZI</name>
<dbReference type="Proteomes" id="UP001324427">
    <property type="component" value="Unassembled WGS sequence"/>
</dbReference>
<dbReference type="AlphaFoldDB" id="A0AAV9JWU5"/>
<evidence type="ECO:0000313" key="2">
    <source>
        <dbReference type="EMBL" id="KAK4550020.1"/>
    </source>
</evidence>
<protein>
    <submittedName>
        <fullName evidence="2">Uncharacterized protein</fullName>
    </submittedName>
</protein>
<gene>
    <name evidence="2" type="ORF">LTR36_002987</name>
</gene>
<feature type="compositionally biased region" description="Basic and acidic residues" evidence="1">
    <location>
        <begin position="36"/>
        <end position="48"/>
    </location>
</feature>